<protein>
    <recommendedName>
        <fullName evidence="4">Mu-like prophage FluMu N-terminal domain-containing protein</fullName>
    </recommendedName>
</protein>
<sequence length="123" mass="13942">MPLKITCQKDGFCRGGQKHYRAETIWPDETFNEEQRQQLMEEPLLHVVVLESPEPEENESGSNGGKKDNSGSSSELLKPPYTEEQLKGIDWSDLTKMLGDEYRPGMNKETVIKMLLEKKGAVS</sequence>
<feature type="region of interest" description="Disordered" evidence="1">
    <location>
        <begin position="49"/>
        <end position="82"/>
    </location>
</feature>
<dbReference type="AlphaFoldDB" id="A0A7T0G0C3"/>
<dbReference type="EMBL" id="CP048685">
    <property type="protein sequence ID" value="QPJ61696.1"/>
    <property type="molecule type" value="Genomic_DNA"/>
</dbReference>
<dbReference type="KEGG" id="nli:G3M70_07275"/>
<proteinExistence type="predicted"/>
<gene>
    <name evidence="2" type="ORF">G3M70_07275</name>
</gene>
<evidence type="ECO:0000256" key="1">
    <source>
        <dbReference type="SAM" id="MobiDB-lite"/>
    </source>
</evidence>
<dbReference type="Proteomes" id="UP000594688">
    <property type="component" value="Chromosome"/>
</dbReference>
<evidence type="ECO:0000313" key="2">
    <source>
        <dbReference type="EMBL" id="QPJ61696.1"/>
    </source>
</evidence>
<accession>A0A7T0G0C3</accession>
<evidence type="ECO:0000313" key="3">
    <source>
        <dbReference type="Proteomes" id="UP000594688"/>
    </source>
</evidence>
<reference evidence="2 3" key="1">
    <citation type="submission" date="2020-02" db="EMBL/GenBank/DDBJ databases">
        <title>Genomic and physiological characterization of two novel Nitrospinaceae genera.</title>
        <authorList>
            <person name="Mueller A.J."/>
            <person name="Jung M.-Y."/>
            <person name="Strachan C.R."/>
            <person name="Herbold C.W."/>
            <person name="Kirkegaard R.H."/>
            <person name="Daims H."/>
        </authorList>
    </citation>
    <scope>NUCLEOTIDE SEQUENCE [LARGE SCALE GENOMIC DNA]</scope>
    <source>
        <strain evidence="2">EB</strain>
    </source>
</reference>
<name>A0A7T0G0C3_9BACT</name>
<dbReference type="SUPFAM" id="SSF160059">
    <property type="entry name" value="PriA/YqbF domain"/>
    <property type="match status" value="1"/>
</dbReference>
<evidence type="ECO:0008006" key="4">
    <source>
        <dbReference type="Google" id="ProtNLM"/>
    </source>
</evidence>
<organism evidence="2 3">
    <name type="scientific">Candidatus Nitronauta litoralis</name>
    <dbReference type="NCBI Taxonomy" id="2705533"/>
    <lineage>
        <taxon>Bacteria</taxon>
        <taxon>Pseudomonadati</taxon>
        <taxon>Nitrospinota/Tectimicrobiota group</taxon>
        <taxon>Nitrospinota</taxon>
        <taxon>Nitrospinia</taxon>
        <taxon>Nitrospinales</taxon>
        <taxon>Nitrospinaceae</taxon>
        <taxon>Candidatus Nitronauta</taxon>
    </lineage>
</organism>